<dbReference type="EMBL" id="RPHB01000002">
    <property type="protein sequence ID" value="MBW3467010.1"/>
    <property type="molecule type" value="Genomic_DNA"/>
</dbReference>
<organism evidence="2 3">
    <name type="scientific">Arthrospiribacter ruber</name>
    <dbReference type="NCBI Taxonomy" id="2487934"/>
    <lineage>
        <taxon>Bacteria</taxon>
        <taxon>Pseudomonadati</taxon>
        <taxon>Bacteroidota</taxon>
        <taxon>Cytophagia</taxon>
        <taxon>Cytophagales</taxon>
        <taxon>Cyclobacteriaceae</taxon>
        <taxon>Arthrospiribacter</taxon>
    </lineage>
</organism>
<evidence type="ECO:0000259" key="1">
    <source>
        <dbReference type="Pfam" id="PF12867"/>
    </source>
</evidence>
<evidence type="ECO:0000313" key="3">
    <source>
        <dbReference type="Proteomes" id="UP000727490"/>
    </source>
</evidence>
<dbReference type="InterPro" id="IPR024775">
    <property type="entry name" value="DinB-like"/>
</dbReference>
<dbReference type="Pfam" id="PF12867">
    <property type="entry name" value="DinB_2"/>
    <property type="match status" value="1"/>
</dbReference>
<name>A0A951IT67_9BACT</name>
<gene>
    <name evidence="2" type="ORF">EGN73_04195</name>
</gene>
<keyword evidence="3" id="KW-1185">Reference proteome</keyword>
<dbReference type="Proteomes" id="UP000727490">
    <property type="component" value="Unassembled WGS sequence"/>
</dbReference>
<feature type="domain" description="DinB-like" evidence="1">
    <location>
        <begin position="11"/>
        <end position="155"/>
    </location>
</feature>
<proteinExistence type="predicted"/>
<evidence type="ECO:0000313" key="2">
    <source>
        <dbReference type="EMBL" id="MBW3467010.1"/>
    </source>
</evidence>
<reference evidence="2 3" key="1">
    <citation type="journal article" date="2020" name="Syst. Appl. Microbiol.">
        <title>Arthrospiribacter ruber gen. nov., sp. nov., a novel bacterium isolated from Arthrospira cultures.</title>
        <authorList>
            <person name="Waleron M."/>
            <person name="Misztak A."/>
            <person name="Waleron M.M."/>
            <person name="Furmaniak M."/>
            <person name="Mrozik A."/>
            <person name="Waleron K."/>
        </authorList>
    </citation>
    <scope>NUCLEOTIDE SEQUENCE [LARGE SCALE GENOMIC DNA]</scope>
    <source>
        <strain evidence="2 3">DPMB0001</strain>
    </source>
</reference>
<dbReference type="AlphaFoldDB" id="A0A951IT67"/>
<accession>A0A951IT67</accession>
<protein>
    <submittedName>
        <fullName evidence="2">DinB family protein</fullName>
    </submittedName>
</protein>
<sequence length="175" mass="20404">MTEIDVLTKQTEDVYNWTHKLIKTIPLEKWDMLPGVIESTISWQVGHLIMSHYYHSIMVIVGHQMDIIQKIPLKEHDELFTNALPRKSVGKINPSDLINQLTMVQHKSIDIIKTLSLTGLQKKLEPMPTPHPIAKTKFEALNWNINHTMYHCGQIGIIKRLIDQRHDFGLRRRED</sequence>
<comment type="caution">
    <text evidence="2">The sequence shown here is derived from an EMBL/GenBank/DDBJ whole genome shotgun (WGS) entry which is preliminary data.</text>
</comment>